<feature type="domain" description="Protein kinase" evidence="6">
    <location>
        <begin position="1"/>
        <end position="299"/>
    </location>
</feature>
<dbReference type="Pfam" id="PF00069">
    <property type="entry name" value="Pkinase"/>
    <property type="match status" value="1"/>
</dbReference>
<gene>
    <name evidence="7" type="ORF">K490DRAFT_75977</name>
</gene>
<proteinExistence type="predicted"/>
<evidence type="ECO:0000256" key="3">
    <source>
        <dbReference type="ARBA" id="ARBA00022741"/>
    </source>
</evidence>
<dbReference type="SMART" id="SM00220">
    <property type="entry name" value="S_TKc"/>
    <property type="match status" value="1"/>
</dbReference>
<dbReference type="Gene3D" id="1.10.510.10">
    <property type="entry name" value="Transferase(Phosphotransferase) domain 1"/>
    <property type="match status" value="1"/>
</dbReference>
<evidence type="ECO:0000259" key="6">
    <source>
        <dbReference type="PROSITE" id="PS50011"/>
    </source>
</evidence>
<evidence type="ECO:0000256" key="1">
    <source>
        <dbReference type="ARBA" id="ARBA00022527"/>
    </source>
</evidence>
<evidence type="ECO:0000256" key="5">
    <source>
        <dbReference type="ARBA" id="ARBA00022840"/>
    </source>
</evidence>
<comment type="caution">
    <text evidence="7">The sequence shown here is derived from an EMBL/GenBank/DDBJ whole genome shotgun (WGS) entry which is preliminary data.</text>
</comment>
<keyword evidence="4 7" id="KW-0418">Kinase</keyword>
<organism evidence="7 8">
    <name type="scientific">Saccharata proteae CBS 121410</name>
    <dbReference type="NCBI Taxonomy" id="1314787"/>
    <lineage>
        <taxon>Eukaryota</taxon>
        <taxon>Fungi</taxon>
        <taxon>Dikarya</taxon>
        <taxon>Ascomycota</taxon>
        <taxon>Pezizomycotina</taxon>
        <taxon>Dothideomycetes</taxon>
        <taxon>Dothideomycetes incertae sedis</taxon>
        <taxon>Botryosphaeriales</taxon>
        <taxon>Saccharataceae</taxon>
        <taxon>Saccharata</taxon>
    </lineage>
</organism>
<dbReference type="AlphaFoldDB" id="A0A9P4HQ21"/>
<dbReference type="PANTHER" id="PTHR24058">
    <property type="entry name" value="DUAL SPECIFICITY PROTEIN KINASE"/>
    <property type="match status" value="1"/>
</dbReference>
<reference evidence="7" key="1">
    <citation type="journal article" date="2020" name="Stud. Mycol.">
        <title>101 Dothideomycetes genomes: a test case for predicting lifestyles and emergence of pathogens.</title>
        <authorList>
            <person name="Haridas S."/>
            <person name="Albert R."/>
            <person name="Binder M."/>
            <person name="Bloem J."/>
            <person name="Labutti K."/>
            <person name="Salamov A."/>
            <person name="Andreopoulos B."/>
            <person name="Baker S."/>
            <person name="Barry K."/>
            <person name="Bills G."/>
            <person name="Bluhm B."/>
            <person name="Cannon C."/>
            <person name="Castanera R."/>
            <person name="Culley D."/>
            <person name="Daum C."/>
            <person name="Ezra D."/>
            <person name="Gonzalez J."/>
            <person name="Henrissat B."/>
            <person name="Kuo A."/>
            <person name="Liang C."/>
            <person name="Lipzen A."/>
            <person name="Lutzoni F."/>
            <person name="Magnuson J."/>
            <person name="Mondo S."/>
            <person name="Nolan M."/>
            <person name="Ohm R."/>
            <person name="Pangilinan J."/>
            <person name="Park H.-J."/>
            <person name="Ramirez L."/>
            <person name="Alfaro M."/>
            <person name="Sun H."/>
            <person name="Tritt A."/>
            <person name="Yoshinaga Y."/>
            <person name="Zwiers L.-H."/>
            <person name="Turgeon B."/>
            <person name="Goodwin S."/>
            <person name="Spatafora J."/>
            <person name="Crous P."/>
            <person name="Grigoriev I."/>
        </authorList>
    </citation>
    <scope>NUCLEOTIDE SEQUENCE</scope>
    <source>
        <strain evidence="7">CBS 121410</strain>
    </source>
</reference>
<name>A0A9P4HQ21_9PEZI</name>
<evidence type="ECO:0000256" key="4">
    <source>
        <dbReference type="ARBA" id="ARBA00022777"/>
    </source>
</evidence>
<accession>A0A9P4HQ21</accession>
<sequence length="302" mass="33772">MASATTEFVGDSGRKYIIQRTLLDNGSPDSCVYLATTGDEKVILKSVIKDSFSDMQDVYAKLRDHAMFVYQHLDDHLLNLAQKGLPLGGAKKILKDVLRGLIAMHEQNIVRTDVKPDNVLVNFDKTDSSISVGKVRLADLEDSAYVPEGSYILGFRAGNYMWRSPEAHMKGPVQKPHDMFSFGLVCIYAVFNIVLMSVGDHEQGEDAVIRAILEHQVSYFGDNDGVQGLYNQLDVGNPWGEIWADICRGFAHETPRMVRKPLSLMKDIDVEFKDLLGKLTHLDPTKRISAKEALAHTWFADV</sequence>
<keyword evidence="5" id="KW-0067">ATP-binding</keyword>
<dbReference type="InterPro" id="IPR011009">
    <property type="entry name" value="Kinase-like_dom_sf"/>
</dbReference>
<dbReference type="InterPro" id="IPR050494">
    <property type="entry name" value="Ser_Thr_dual-spec_kinase"/>
</dbReference>
<dbReference type="GO" id="GO:0005524">
    <property type="term" value="F:ATP binding"/>
    <property type="evidence" value="ECO:0007669"/>
    <property type="project" value="UniProtKB-KW"/>
</dbReference>
<keyword evidence="1" id="KW-0723">Serine/threonine-protein kinase</keyword>
<evidence type="ECO:0000313" key="7">
    <source>
        <dbReference type="EMBL" id="KAF2084341.1"/>
    </source>
</evidence>
<evidence type="ECO:0000313" key="8">
    <source>
        <dbReference type="Proteomes" id="UP000799776"/>
    </source>
</evidence>
<dbReference type="SUPFAM" id="SSF56112">
    <property type="entry name" value="Protein kinase-like (PK-like)"/>
    <property type="match status" value="1"/>
</dbReference>
<keyword evidence="2" id="KW-0808">Transferase</keyword>
<dbReference type="EMBL" id="ML978743">
    <property type="protein sequence ID" value="KAF2084341.1"/>
    <property type="molecule type" value="Genomic_DNA"/>
</dbReference>
<evidence type="ECO:0000256" key="2">
    <source>
        <dbReference type="ARBA" id="ARBA00022679"/>
    </source>
</evidence>
<dbReference type="InterPro" id="IPR000719">
    <property type="entry name" value="Prot_kinase_dom"/>
</dbReference>
<keyword evidence="8" id="KW-1185">Reference proteome</keyword>
<keyword evidence="3" id="KW-0547">Nucleotide-binding</keyword>
<dbReference type="PROSITE" id="PS50011">
    <property type="entry name" value="PROTEIN_KINASE_DOM"/>
    <property type="match status" value="1"/>
</dbReference>
<dbReference type="GO" id="GO:0004674">
    <property type="term" value="F:protein serine/threonine kinase activity"/>
    <property type="evidence" value="ECO:0007669"/>
    <property type="project" value="UniProtKB-KW"/>
</dbReference>
<dbReference type="OrthoDB" id="4062651at2759"/>
<dbReference type="Proteomes" id="UP000799776">
    <property type="component" value="Unassembled WGS sequence"/>
</dbReference>
<protein>
    <submittedName>
        <fullName evidence="7">Kinase-like protein</fullName>
    </submittedName>
</protein>